<dbReference type="OrthoDB" id="1880850at2759"/>
<comment type="subcellular location">
    <subcellularLocation>
        <location evidence="1">Cell membrane</location>
        <topology evidence="1">Multi-pass membrane protein</topology>
    </subcellularLocation>
</comment>
<evidence type="ECO:0000256" key="6">
    <source>
        <dbReference type="ARBA" id="ARBA00022679"/>
    </source>
</evidence>
<dbReference type="EC" id="2.4.1.34" evidence="3"/>
<dbReference type="Pfam" id="PF25968">
    <property type="entry name" value="CALS1"/>
    <property type="match status" value="1"/>
</dbReference>
<evidence type="ECO:0000256" key="12">
    <source>
        <dbReference type="ARBA" id="ARBA00032165"/>
    </source>
</evidence>
<dbReference type="Pfam" id="PF14288">
    <property type="entry name" value="FKS1_dom1"/>
    <property type="match status" value="1"/>
</dbReference>
<evidence type="ECO:0000256" key="1">
    <source>
        <dbReference type="ARBA" id="ARBA00004651"/>
    </source>
</evidence>
<feature type="transmembrane region" description="Helical" evidence="14">
    <location>
        <begin position="1553"/>
        <end position="1576"/>
    </location>
</feature>
<dbReference type="Pfam" id="PF02364">
    <property type="entry name" value="Glucan_synthase"/>
    <property type="match status" value="2"/>
</dbReference>
<reference evidence="17" key="2">
    <citation type="submission" date="2025-08" db="UniProtKB">
        <authorList>
            <consortium name="RefSeq"/>
        </authorList>
    </citation>
    <scope>IDENTIFICATION</scope>
    <source>
        <tissue evidence="17">Young leaves</tissue>
    </source>
</reference>
<dbReference type="GeneID" id="103706372"/>
<feature type="transmembrane region" description="Helical" evidence="14">
    <location>
        <begin position="1777"/>
        <end position="1797"/>
    </location>
</feature>
<feature type="transmembrane region" description="Helical" evidence="14">
    <location>
        <begin position="1839"/>
        <end position="1860"/>
    </location>
</feature>
<feature type="transmembrane region" description="Helical" evidence="14">
    <location>
        <begin position="1673"/>
        <end position="1695"/>
    </location>
</feature>
<feature type="transmembrane region" description="Helical" evidence="14">
    <location>
        <begin position="724"/>
        <end position="748"/>
    </location>
</feature>
<evidence type="ECO:0000256" key="2">
    <source>
        <dbReference type="ARBA" id="ARBA00009040"/>
    </source>
</evidence>
<reference evidence="16" key="1">
    <citation type="journal article" date="2019" name="Nat. Commun.">
        <title>Genome-wide association mapping of date palm fruit traits.</title>
        <authorList>
            <person name="Hazzouri K.M."/>
            <person name="Gros-Balthazard M."/>
            <person name="Flowers J.M."/>
            <person name="Copetti D."/>
            <person name="Lemansour A."/>
            <person name="Lebrun M."/>
            <person name="Masmoudi K."/>
            <person name="Ferrand S."/>
            <person name="Dhar M.I."/>
            <person name="Fresquez Z.A."/>
            <person name="Rosas U."/>
            <person name="Zhang J."/>
            <person name="Talag J."/>
            <person name="Lee S."/>
            <person name="Kudrna D."/>
            <person name="Powell R.F."/>
            <person name="Leitch I.J."/>
            <person name="Krueger R.R."/>
            <person name="Wing R.A."/>
            <person name="Amiri K.M.A."/>
            <person name="Purugganan M.D."/>
        </authorList>
    </citation>
    <scope>NUCLEOTIDE SEQUENCE [LARGE SCALE GENOMIC DNA]</scope>
    <source>
        <strain evidence="16">cv. Khalas</strain>
    </source>
</reference>
<protein>
    <recommendedName>
        <fullName evidence="12">1,3-beta-glucan synthase</fullName>
        <ecNumber evidence="3">2.4.1.34</ecNumber>
    </recommendedName>
    <alternativeName>
        <fullName evidence="12">1,3-beta-glucan synthase</fullName>
    </alternativeName>
</protein>
<feature type="transmembrane region" description="Helical" evidence="14">
    <location>
        <begin position="1507"/>
        <end position="1532"/>
    </location>
</feature>
<evidence type="ECO:0000256" key="10">
    <source>
        <dbReference type="ARBA" id="ARBA00023136"/>
    </source>
</evidence>
<feature type="domain" description="1,3-beta-glucan synthase component FKS1-like" evidence="15">
    <location>
        <begin position="345"/>
        <end position="458"/>
    </location>
</feature>
<keyword evidence="9 14" id="KW-1133">Transmembrane helix</keyword>
<comment type="catalytic activity">
    <reaction evidence="13">
        <text>[(1-&gt;3)-beta-D-glucosyl](n) + UDP-alpha-D-glucose = [(1-&gt;3)-beta-D-glucosyl](n+1) + UDP + H(+)</text>
        <dbReference type="Rhea" id="RHEA:21476"/>
        <dbReference type="Rhea" id="RHEA-COMP:11146"/>
        <dbReference type="Rhea" id="RHEA-COMP:14303"/>
        <dbReference type="ChEBI" id="CHEBI:15378"/>
        <dbReference type="ChEBI" id="CHEBI:37671"/>
        <dbReference type="ChEBI" id="CHEBI:58223"/>
        <dbReference type="ChEBI" id="CHEBI:58885"/>
        <dbReference type="EC" id="2.4.1.34"/>
    </reaction>
</comment>
<dbReference type="Proteomes" id="UP000228380">
    <property type="component" value="Chromosome 17"/>
</dbReference>
<evidence type="ECO:0000256" key="4">
    <source>
        <dbReference type="ARBA" id="ARBA00022475"/>
    </source>
</evidence>
<proteinExistence type="inferred from homology"/>
<feature type="transmembrane region" description="Helical" evidence="14">
    <location>
        <begin position="531"/>
        <end position="549"/>
    </location>
</feature>
<dbReference type="GO" id="GO:0008360">
    <property type="term" value="P:regulation of cell shape"/>
    <property type="evidence" value="ECO:0007669"/>
    <property type="project" value="UniProtKB-KW"/>
</dbReference>
<dbReference type="RefSeq" id="XP_026660196.2">
    <property type="nucleotide sequence ID" value="XM_026804395.2"/>
</dbReference>
<feature type="transmembrane region" description="Helical" evidence="14">
    <location>
        <begin position="1809"/>
        <end position="1833"/>
    </location>
</feature>
<evidence type="ECO:0000313" key="17">
    <source>
        <dbReference type="RefSeq" id="XP_026660196.2"/>
    </source>
</evidence>
<keyword evidence="5" id="KW-0328">Glycosyltransferase</keyword>
<sequence>MRSRARVFENWERLVRATLRREQLRSAGQGAGRAAAGLAGAVPPSLVSTNIDQILQAAEDIQDEDPNIARILCEQAYTMAQNLDPSSEGRGVLQFKTGLMSVIQQKLAMKDGTAIDRQRDIENLWKFYLSYKRRHRVDDIQKEQERWRESGTFSTEFETRAVEMKKIYATVWALIDVLELLVRDSATDGVGRLIMEEIKKIKRSDATLREPTRYNIVPLDAPSLTNAISFFPEVKAAISAIGYAPDFPRLPAEFIAPQLRRPDMFDLLEFVFGFQRDNIQNQRENVVLTIANAQARLGLPVEAEPKIDEKAITEVFRKVLDNYIKWCRYLGIRIVWNSLEALNKNRKLILISLYFVIWGEAANVRFLPECICYIFHNMAKELDAILDSPEAVPAKSCTGSDASVSYLREIISPIYETIAAEAARNNNGKAAHSAWRNYDDFNEYFWSPSCFELRWPPKKDSSFLRKPKKGWKRTGKSSFVEHRTFLHLYRSFHRLWIFLFLMFQGLTIIAFHDGHINLNTFKVVLSTGPAFFILNFLESCLDVLLMFGAYSTARGFAISRLIIRFFWFGVSSTFMTYLYWKLLGERNNSNSDSTYFRLYILVLGVYVAIRIAFALLVKIPACHTLSNMSDRWPFFQFFKWIYQERYYVGRGLFEKTSDYARYVLFWLVIFVCKFTFAYYLQIKPLIQPTNIIVELHDLKYSWHDLVSRGNRNALTLLSLWAPVVAVYLLDILIWYTLLSALVGGLMGARARLGEIRSLEMLHKRFESFPEAFVKNLVSSVTRIPQDRQFIQGSQDMNKAYAAKFSPFWNEIIKSLREEDFIGNREMDLLSIPSNSGSFRLVQWPLFLLTSKILLAIDFALDCKDTQADLWNRISRDEYMAYAVRECYYSAERILHYLVDDEGRLWVERLFRELNNSISEGSLVVTITLKKLPLVVSRFTALTGLLIRNETPDLAKGASRAMYDLYDVITHDLLTPNLREQFDTWNILARARNDGRLFHRIRWPEEPEIKEQVRRLHLLLTVKDSAANIPKNLEARRRLQFFTNSLFMDMPSAKPVAEMMPFSVFTPYYSETVLYSSSELQVENEDGISILFYLQKIFPDEWENFLQRIGRGGSTDDVIKDDSSDMLELRFWASYRGQTLARTVRGMMYYRRALMLQSYLERRYLGGILLLLFPLHLSLSSGVNDIDSGLLCNLSGVEDGYSGADYINTQGFELSSESRAQADLKFTYVVSCQIYGQQKQKKAPEAADIALLMQRNEALRVAFIHVEENVSADGKVTKEFFSKLVKADVHGKDQEIYSIKLPGDPKLGEGKPENQNHAIIFTRGDAIQTIDMNQDNYLEEAMKMRNLLEEFHGNHGLRSPTILGVRENVFTGSVSSLAWFMSNQETSFVTLGQRVLAYPLKVRMHYGHPDVFDRIFHITRGGLSKASRVINISEDIYAGFNSTLRQGNVTHHEYIQVGKGRDVGLNQIALFEGKVAGGNGEQVLSRDVYRLGQLFDFFRMLSFYISSVGYYVCTMMTVLTIYIFLYGRVYLALSGLDSAISHQAKMLGNTALDAALNAQFLVQIGIFTAVPMIMGFILEQGLLQAVFSFITMQLQLCSVFFTFSLGTRTHYFGRTILHGGAKYKATGRGFVVRHIKFAENYRIYSRSHFVKALEIALLLIVYIAYGYTEGGASSFILLTVSSWFLVISWLFAPYIFNPSGFEWQKTVEDFDDWTSWLLYKGGVGVKGENSWESWWDEEQVHIHTLRGRILETILSLRFVIFQYGIVYKLHLTGSNTSLALYGFSWIVLFAIIVIFKIFTLSPKKTDIQLFLRFAQGIFAIGLIAALVVVVAVTNLTIPDLFASLLAFIATGWAILCLAITWKRLVKSLGLWYSVREIARMYDAGMGMIIFAPVAFLSWFPFVSTFQSRLLFNQAFSRGLEISLILAGNKANVQA</sequence>
<gene>
    <name evidence="17" type="primary">LOC103706372</name>
</gene>
<name>A0A8B8J482_PHODC</name>
<feature type="transmembrane region" description="Helical" evidence="14">
    <location>
        <begin position="1582"/>
        <end position="1604"/>
    </location>
</feature>
<accession>A0A8B8J482</accession>
<evidence type="ECO:0000259" key="15">
    <source>
        <dbReference type="SMART" id="SM01205"/>
    </source>
</evidence>
<keyword evidence="11" id="KW-0961">Cell wall biogenesis/degradation</keyword>
<evidence type="ECO:0000256" key="8">
    <source>
        <dbReference type="ARBA" id="ARBA00022960"/>
    </source>
</evidence>
<keyword evidence="7 14" id="KW-0812">Transmembrane</keyword>
<evidence type="ECO:0000256" key="7">
    <source>
        <dbReference type="ARBA" id="ARBA00022692"/>
    </source>
</evidence>
<feature type="transmembrane region" description="Helical" evidence="14">
    <location>
        <begin position="659"/>
        <end position="680"/>
    </location>
</feature>
<dbReference type="InterPro" id="IPR026899">
    <property type="entry name" value="FKS1-like_dom1"/>
</dbReference>
<evidence type="ECO:0000256" key="5">
    <source>
        <dbReference type="ARBA" id="ARBA00022676"/>
    </source>
</evidence>
<comment type="similarity">
    <text evidence="2">Belongs to the glycosyltransferase 48 family.</text>
</comment>
<dbReference type="PANTHER" id="PTHR12741">
    <property type="entry name" value="LYST-INTERACTING PROTEIN LIP5 DOPAMINE RESPONSIVE PROTEIN DRG-1"/>
    <property type="match status" value="1"/>
</dbReference>
<dbReference type="InterPro" id="IPR058851">
    <property type="entry name" value="CALS1_helical"/>
</dbReference>
<feature type="transmembrane region" description="Helical" evidence="14">
    <location>
        <begin position="1880"/>
        <end position="1900"/>
    </location>
</feature>
<keyword evidence="4" id="KW-1003">Cell membrane</keyword>
<evidence type="ECO:0000256" key="13">
    <source>
        <dbReference type="ARBA" id="ARBA00047777"/>
    </source>
</evidence>
<dbReference type="SMART" id="SM01205">
    <property type="entry name" value="FKS1_dom1"/>
    <property type="match status" value="1"/>
</dbReference>
<keyword evidence="6" id="KW-0808">Transferase</keyword>
<dbReference type="GO" id="GO:0000148">
    <property type="term" value="C:1,3-beta-D-glucan synthase complex"/>
    <property type="evidence" value="ECO:0007669"/>
    <property type="project" value="InterPro"/>
</dbReference>
<dbReference type="PANTHER" id="PTHR12741:SF67">
    <property type="entry name" value="CALLOSE SYNTHASE 10"/>
    <property type="match status" value="1"/>
</dbReference>
<feature type="transmembrane region" description="Helical" evidence="14">
    <location>
        <begin position="492"/>
        <end position="511"/>
    </location>
</feature>
<dbReference type="InterPro" id="IPR003440">
    <property type="entry name" value="Glyco_trans_48_dom"/>
</dbReference>
<dbReference type="GO" id="GO:0003843">
    <property type="term" value="F:1,3-beta-D-glucan synthase activity"/>
    <property type="evidence" value="ECO:0007669"/>
    <property type="project" value="UniProtKB-EC"/>
</dbReference>
<evidence type="ECO:0000256" key="3">
    <source>
        <dbReference type="ARBA" id="ARBA00012589"/>
    </source>
</evidence>
<feature type="transmembrane region" description="Helical" evidence="14">
    <location>
        <begin position="600"/>
        <end position="621"/>
    </location>
</feature>
<dbReference type="GO" id="GO:0005886">
    <property type="term" value="C:plasma membrane"/>
    <property type="evidence" value="ECO:0007669"/>
    <property type="project" value="TreeGrafter"/>
</dbReference>
<evidence type="ECO:0000256" key="14">
    <source>
        <dbReference type="SAM" id="Phobius"/>
    </source>
</evidence>
<evidence type="ECO:0000313" key="16">
    <source>
        <dbReference type="Proteomes" id="UP000228380"/>
    </source>
</evidence>
<evidence type="ECO:0000256" key="11">
    <source>
        <dbReference type="ARBA" id="ARBA00023316"/>
    </source>
</evidence>
<dbReference type="GO" id="GO:0006075">
    <property type="term" value="P:(1-&gt;3)-beta-D-glucan biosynthetic process"/>
    <property type="evidence" value="ECO:0007669"/>
    <property type="project" value="InterPro"/>
</dbReference>
<feature type="transmembrane region" description="Helical" evidence="14">
    <location>
        <begin position="561"/>
        <end position="580"/>
    </location>
</feature>
<evidence type="ECO:0000256" key="9">
    <source>
        <dbReference type="ARBA" id="ARBA00022989"/>
    </source>
</evidence>
<feature type="transmembrane region" description="Helical" evidence="14">
    <location>
        <begin position="1648"/>
        <end position="1667"/>
    </location>
</feature>
<keyword evidence="16" id="KW-1185">Reference proteome</keyword>
<keyword evidence="8" id="KW-0133">Cell shape</keyword>
<organism evidence="16 17">
    <name type="scientific">Phoenix dactylifera</name>
    <name type="common">Date palm</name>
    <dbReference type="NCBI Taxonomy" id="42345"/>
    <lineage>
        <taxon>Eukaryota</taxon>
        <taxon>Viridiplantae</taxon>
        <taxon>Streptophyta</taxon>
        <taxon>Embryophyta</taxon>
        <taxon>Tracheophyta</taxon>
        <taxon>Spermatophyta</taxon>
        <taxon>Magnoliopsida</taxon>
        <taxon>Liliopsida</taxon>
        <taxon>Arecaceae</taxon>
        <taxon>Coryphoideae</taxon>
        <taxon>Phoeniceae</taxon>
        <taxon>Phoenix</taxon>
    </lineage>
</organism>
<keyword evidence="10 14" id="KW-0472">Membrane</keyword>